<keyword evidence="10" id="KW-1185">Reference proteome</keyword>
<dbReference type="CDD" id="cd22391">
    <property type="entry name" value="KH-I_PNO1_rpt1"/>
    <property type="match status" value="1"/>
</dbReference>
<dbReference type="InterPro" id="IPR004087">
    <property type="entry name" value="KH_dom"/>
</dbReference>
<comment type="subunit">
    <text evidence="3">Component of the small ribosomal subunit, ribosomal RNA processing complex (SSU RRP complex).</text>
</comment>
<evidence type="ECO:0000256" key="7">
    <source>
        <dbReference type="ARBA" id="ARBA00025554"/>
    </source>
</evidence>
<evidence type="ECO:0000313" key="10">
    <source>
        <dbReference type="Proteomes" id="UP000789901"/>
    </source>
</evidence>
<dbReference type="PANTHER" id="PTHR12826:SF13">
    <property type="entry name" value="RNA-BINDING PROTEIN PNO1"/>
    <property type="match status" value="1"/>
</dbReference>
<sequence>MQTSSEESMIIDPDFVPKTILSDNNDQQKEICSINQNEETTSNEIETEKSTMVVDNNINECSKPKFRPAKRNELRNGSPQFREIPVPRHRFAPLLKEWKKIYEPLVKHLNLQVRMNLKSKRVEIRTSKYTTDLGSIQKAADFVKAFMLGFSVDDALAILRVDDLYIDSFEIKDVKTLEGDHLSRAIGRIAGKNGKVKFAIENASKTRIVLADSSIHILGSFQNIKIARDAIVSLILGSPPGKNETEILKKMDDDNHCIGDGKGGFN</sequence>
<evidence type="ECO:0000256" key="3">
    <source>
        <dbReference type="ARBA" id="ARBA00011420"/>
    </source>
</evidence>
<evidence type="ECO:0000259" key="8">
    <source>
        <dbReference type="SMART" id="SM00322"/>
    </source>
</evidence>
<comment type="similarity">
    <text evidence="2">Belongs to the PNO1 family.</text>
</comment>
<protein>
    <recommendedName>
        <fullName evidence="4">Pre-rRNA-processing protein PNO1</fullName>
    </recommendedName>
</protein>
<evidence type="ECO:0000256" key="6">
    <source>
        <dbReference type="ARBA" id="ARBA00023242"/>
    </source>
</evidence>
<dbReference type="InterPro" id="IPR036612">
    <property type="entry name" value="KH_dom_type_1_sf"/>
</dbReference>
<dbReference type="PANTHER" id="PTHR12826">
    <property type="entry name" value="RIBONUCLEASE Y"/>
    <property type="match status" value="1"/>
</dbReference>
<dbReference type="InterPro" id="IPR041174">
    <property type="entry name" value="KRR1-like_KH1"/>
</dbReference>
<dbReference type="InterPro" id="IPR055211">
    <property type="entry name" value="KH_PNO1_2nd"/>
</dbReference>
<dbReference type="SMART" id="SM00322">
    <property type="entry name" value="KH"/>
    <property type="match status" value="1"/>
</dbReference>
<comment type="function">
    <text evidence="7">Required for small ribosomal subunit (SSU) synthesis. Has a role in the processing of early nucleolar and late cytoplasmic pre-RNA species.</text>
</comment>
<evidence type="ECO:0000256" key="4">
    <source>
        <dbReference type="ARBA" id="ARBA00016042"/>
    </source>
</evidence>
<proteinExistence type="inferred from homology"/>
<dbReference type="Pfam" id="PF22891">
    <property type="entry name" value="KH_PNO1_2nd"/>
    <property type="match status" value="1"/>
</dbReference>
<evidence type="ECO:0000256" key="2">
    <source>
        <dbReference type="ARBA" id="ARBA00007515"/>
    </source>
</evidence>
<gene>
    <name evidence="9" type="ORF">GMARGA_LOCUS6525</name>
</gene>
<organism evidence="9 10">
    <name type="scientific">Gigaspora margarita</name>
    <dbReference type="NCBI Taxonomy" id="4874"/>
    <lineage>
        <taxon>Eukaryota</taxon>
        <taxon>Fungi</taxon>
        <taxon>Fungi incertae sedis</taxon>
        <taxon>Mucoromycota</taxon>
        <taxon>Glomeromycotina</taxon>
        <taxon>Glomeromycetes</taxon>
        <taxon>Diversisporales</taxon>
        <taxon>Gigasporaceae</taxon>
        <taxon>Gigaspora</taxon>
    </lineage>
</organism>
<comment type="caution">
    <text evidence="9">The sequence shown here is derived from an EMBL/GenBank/DDBJ whole genome shotgun (WGS) entry which is preliminary data.</text>
</comment>
<dbReference type="SUPFAM" id="SSF54791">
    <property type="entry name" value="Eukaryotic type KH-domain (KH-domain type I)"/>
    <property type="match status" value="1"/>
</dbReference>
<dbReference type="CDD" id="cd22392">
    <property type="entry name" value="KH-I_PNO1_rpt2"/>
    <property type="match status" value="1"/>
</dbReference>
<reference evidence="9 10" key="1">
    <citation type="submission" date="2021-06" db="EMBL/GenBank/DDBJ databases">
        <authorList>
            <person name="Kallberg Y."/>
            <person name="Tangrot J."/>
            <person name="Rosling A."/>
        </authorList>
    </citation>
    <scope>NUCLEOTIDE SEQUENCE [LARGE SCALE GENOMIC DNA]</scope>
    <source>
        <strain evidence="9 10">120-4 pot B 10/14</strain>
    </source>
</reference>
<dbReference type="Pfam" id="PF17903">
    <property type="entry name" value="KH_KRR1_1st"/>
    <property type="match status" value="1"/>
</dbReference>
<keyword evidence="6" id="KW-0539">Nucleus</keyword>
<evidence type="ECO:0000313" key="9">
    <source>
        <dbReference type="EMBL" id="CAG8593508.1"/>
    </source>
</evidence>
<name>A0ABN7UGU7_GIGMA</name>
<accession>A0ABN7UGU7</accession>
<evidence type="ECO:0000256" key="1">
    <source>
        <dbReference type="ARBA" id="ARBA00004604"/>
    </source>
</evidence>
<dbReference type="Proteomes" id="UP000789901">
    <property type="component" value="Unassembled WGS sequence"/>
</dbReference>
<dbReference type="EMBL" id="CAJVQB010002974">
    <property type="protein sequence ID" value="CAG8593508.1"/>
    <property type="molecule type" value="Genomic_DNA"/>
</dbReference>
<comment type="subcellular location">
    <subcellularLocation>
        <location evidence="1">Nucleus</location>
        <location evidence="1">Nucleolus</location>
    </subcellularLocation>
</comment>
<dbReference type="Gene3D" id="3.30.1370.10">
    <property type="entry name" value="K Homology domain, type 1"/>
    <property type="match status" value="2"/>
</dbReference>
<feature type="domain" description="K Homology" evidence="8">
    <location>
        <begin position="163"/>
        <end position="236"/>
    </location>
</feature>
<evidence type="ECO:0000256" key="5">
    <source>
        <dbReference type="ARBA" id="ARBA00022884"/>
    </source>
</evidence>
<dbReference type="InterPro" id="IPR055212">
    <property type="entry name" value="KH-I_PNO1_first"/>
</dbReference>
<keyword evidence="5" id="KW-0694">RNA-binding</keyword>